<protein>
    <recommendedName>
        <fullName evidence="11">RagB/SusD domain-containing protein</fullName>
    </recommendedName>
</protein>
<keyword evidence="4" id="KW-0472">Membrane</keyword>
<dbReference type="InterPro" id="IPR033985">
    <property type="entry name" value="SusD-like_N"/>
</dbReference>
<dbReference type="HOGENOM" id="CLU_015553_0_1_10"/>
<evidence type="ECO:0000313" key="9">
    <source>
        <dbReference type="EMBL" id="KKB55771.1"/>
    </source>
</evidence>
<reference evidence="9 10" key="1">
    <citation type="submission" date="2013-04" db="EMBL/GenBank/DDBJ databases">
        <title>The Genome Sequence of Parabacteroides gordonii DSM 23371.</title>
        <authorList>
            <consortium name="The Broad Institute Genomics Platform"/>
            <person name="Earl A."/>
            <person name="Ward D."/>
            <person name="Feldgarden M."/>
            <person name="Gevers D."/>
            <person name="Martens E."/>
            <person name="Sakamoto M."/>
            <person name="Benno Y."/>
            <person name="Suzuki N."/>
            <person name="Matsunaga N."/>
            <person name="Koshihara K."/>
            <person name="Seki M."/>
            <person name="Komiya H."/>
            <person name="Walker B."/>
            <person name="Young S."/>
            <person name="Zeng Q."/>
            <person name="Gargeya S."/>
            <person name="Fitzgerald M."/>
            <person name="Haas B."/>
            <person name="Abouelleil A."/>
            <person name="Allen A.W."/>
            <person name="Alvarado L."/>
            <person name="Arachchi H.M."/>
            <person name="Berlin A.M."/>
            <person name="Chapman S.B."/>
            <person name="Gainer-Dewar J."/>
            <person name="Goldberg J."/>
            <person name="Griggs A."/>
            <person name="Gujja S."/>
            <person name="Hansen M."/>
            <person name="Howarth C."/>
            <person name="Imamovic A."/>
            <person name="Ireland A."/>
            <person name="Larimer J."/>
            <person name="McCowan C."/>
            <person name="Murphy C."/>
            <person name="Pearson M."/>
            <person name="Poon T.W."/>
            <person name="Priest M."/>
            <person name="Roberts A."/>
            <person name="Saif S."/>
            <person name="Shea T."/>
            <person name="Sisk P."/>
            <person name="Sykes S."/>
            <person name="Wortman J."/>
            <person name="Nusbaum C."/>
            <person name="Birren B."/>
        </authorList>
    </citation>
    <scope>NUCLEOTIDE SEQUENCE [LARGE SCALE GENOMIC DNA]</scope>
    <source>
        <strain evidence="9 10">MS-1</strain>
    </source>
</reference>
<evidence type="ECO:0000259" key="7">
    <source>
        <dbReference type="Pfam" id="PF07980"/>
    </source>
</evidence>
<evidence type="ECO:0000256" key="4">
    <source>
        <dbReference type="ARBA" id="ARBA00023136"/>
    </source>
</evidence>
<evidence type="ECO:0000256" key="3">
    <source>
        <dbReference type="ARBA" id="ARBA00022729"/>
    </source>
</evidence>
<feature type="domain" description="RagB/SusD" evidence="7">
    <location>
        <begin position="341"/>
        <end position="665"/>
    </location>
</feature>
<dbReference type="AlphaFoldDB" id="A0A0F5JD32"/>
<dbReference type="EMBL" id="AQHW01000015">
    <property type="protein sequence ID" value="KKB55771.1"/>
    <property type="molecule type" value="Genomic_DNA"/>
</dbReference>
<gene>
    <name evidence="9" type="ORF">HMPREF1536_03246</name>
</gene>
<dbReference type="InterPro" id="IPR012944">
    <property type="entry name" value="SusD_RagB_dom"/>
</dbReference>
<dbReference type="GO" id="GO:0009279">
    <property type="term" value="C:cell outer membrane"/>
    <property type="evidence" value="ECO:0007669"/>
    <property type="project" value="UniProtKB-SubCell"/>
</dbReference>
<evidence type="ECO:0000256" key="6">
    <source>
        <dbReference type="SAM" id="MobiDB-lite"/>
    </source>
</evidence>
<accession>A0A0F5JD32</accession>
<comment type="caution">
    <text evidence="9">The sequence shown here is derived from an EMBL/GenBank/DDBJ whole genome shotgun (WGS) entry which is preliminary data.</text>
</comment>
<proteinExistence type="inferred from homology"/>
<dbReference type="Gene3D" id="1.25.40.390">
    <property type="match status" value="1"/>
</dbReference>
<dbReference type="Pfam" id="PF14322">
    <property type="entry name" value="SusD-like_3"/>
    <property type="match status" value="1"/>
</dbReference>
<comment type="subcellular location">
    <subcellularLocation>
        <location evidence="1">Cell outer membrane</location>
    </subcellularLocation>
</comment>
<dbReference type="Proteomes" id="UP000033035">
    <property type="component" value="Unassembled WGS sequence"/>
</dbReference>
<dbReference type="InterPro" id="IPR011990">
    <property type="entry name" value="TPR-like_helical_dom_sf"/>
</dbReference>
<dbReference type="PROSITE" id="PS51257">
    <property type="entry name" value="PROKAR_LIPOPROTEIN"/>
    <property type="match status" value="1"/>
</dbReference>
<name>A0A0F5JD32_9BACT</name>
<keyword evidence="5" id="KW-0998">Cell outer membrane</keyword>
<dbReference type="STRING" id="1203610.HMPREF1536_03246"/>
<feature type="domain" description="SusD-like N-terminal" evidence="8">
    <location>
        <begin position="25"/>
        <end position="227"/>
    </location>
</feature>
<evidence type="ECO:0000313" key="10">
    <source>
        <dbReference type="Proteomes" id="UP000033035"/>
    </source>
</evidence>
<sequence length="676" mass="75884">MNRINSLLKQIAGIVLVPVLFSCNDYLDREPLSQITPDYYLTEESQLASYINNIYPGILPSHESSVNWYGTFGWDNGTDNMIAKGDYTDYVPGELKTAQTGGDWEFTKIYQCNYFLQRVVDKWKSGEISGNDENVKHYIGEVYFLRAYEYFKKLQAFGDFPILYRPLPDEQEALTEASKRAPRNEVARFILADLDSAIVMLKEISPDGKKNRLSRNCANLVKSRVALFEGTWLKYFRNTPFVPDGNGWPGKQKDYNASYQYPSGSIDNEIDFFLGQAMEAAKAVADAIPLTENTGLLQQSTEEPANPYYNMYADENMAGYDEVLMWRQYDKGLQLTHGAVQFAQKGNAGYGLTRGMVSTFLMANGLPIYASGSGYAGDDYVADVRKNRDGRLWLFLKEPGQINVLYPSSDGTHATPVETVPDITSGNSDVYYSTGYAMRKGGNFDAKHCANFGSFTGSITFRAAEAYLNYLEACYERTGAIDGTAASYWRAIRTRAHLDTDYNKSISATNMSEEAKYNWGAYSAGQLVNTTLYNIRRERNCELMGEGLRKMDLKRWRAMDQLISSPYHIEGFKLWGPMQDWYKDESGASILVYGANDSKSNVSDPALSMYLRPQEVAANSLIMRQGGFKWAMAHYLSPIAIQNFLNTSADGSSVETSPIYQNPGWPTMPNLGAESL</sequence>
<feature type="region of interest" description="Disordered" evidence="6">
    <location>
        <begin position="655"/>
        <end position="676"/>
    </location>
</feature>
<organism evidence="9 10">
    <name type="scientific">Parabacteroides gordonii MS-1 = DSM 23371</name>
    <dbReference type="NCBI Taxonomy" id="1203610"/>
    <lineage>
        <taxon>Bacteria</taxon>
        <taxon>Pseudomonadati</taxon>
        <taxon>Bacteroidota</taxon>
        <taxon>Bacteroidia</taxon>
        <taxon>Bacteroidales</taxon>
        <taxon>Tannerellaceae</taxon>
        <taxon>Parabacteroides</taxon>
    </lineage>
</organism>
<evidence type="ECO:0008006" key="11">
    <source>
        <dbReference type="Google" id="ProtNLM"/>
    </source>
</evidence>
<evidence type="ECO:0000256" key="5">
    <source>
        <dbReference type="ARBA" id="ARBA00023237"/>
    </source>
</evidence>
<evidence type="ECO:0000256" key="1">
    <source>
        <dbReference type="ARBA" id="ARBA00004442"/>
    </source>
</evidence>
<evidence type="ECO:0000259" key="8">
    <source>
        <dbReference type="Pfam" id="PF14322"/>
    </source>
</evidence>
<dbReference type="PATRIC" id="fig|1203610.3.peg.3309"/>
<keyword evidence="10" id="KW-1185">Reference proteome</keyword>
<dbReference type="RefSeq" id="WP_028726224.1">
    <property type="nucleotide sequence ID" value="NZ_AUAE01000008.1"/>
</dbReference>
<dbReference type="Pfam" id="PF07980">
    <property type="entry name" value="SusD_RagB"/>
    <property type="match status" value="1"/>
</dbReference>
<keyword evidence="3" id="KW-0732">Signal</keyword>
<dbReference type="SUPFAM" id="SSF48452">
    <property type="entry name" value="TPR-like"/>
    <property type="match status" value="1"/>
</dbReference>
<comment type="similarity">
    <text evidence="2">Belongs to the SusD family.</text>
</comment>
<evidence type="ECO:0000256" key="2">
    <source>
        <dbReference type="ARBA" id="ARBA00006275"/>
    </source>
</evidence>